<dbReference type="Pfam" id="PF00144">
    <property type="entry name" value="Beta-lactamase"/>
    <property type="match status" value="1"/>
</dbReference>
<proteinExistence type="predicted"/>
<name>A0A418PQX7_9BACT</name>
<dbReference type="OrthoDB" id="1522765at2"/>
<protein>
    <submittedName>
        <fullName evidence="3">Class A beta-lactamase-related serine hydrolase</fullName>
    </submittedName>
</protein>
<dbReference type="PANTHER" id="PTHR43283:SF3">
    <property type="entry name" value="BETA-LACTAMASE FAMILY PROTEIN (AFU_ORTHOLOGUE AFUA_5G07500)"/>
    <property type="match status" value="1"/>
</dbReference>
<sequence length="424" mass="46626">MKFTHAIVAFALLASSACTGPQSTETQVITEETKARIDSTLKALVDEGLVAGASALIFEDGQEAYFHATGFADREAQKPMDRNTLAIIYSMTKPITGVALMTLYEKGAFQLDDPLEKYAPEFANMQVFAGMDSVTGEIKLEPLARPITIRDITRHTAGFAINPTQPGLGDLLKAADAGNPQNTLVQMAEKMGKVPLMFQPGTQWAYGPSVDVQAFLVERISGKPYGDYVRENVLDPLGMSETRYFVPESDQDRLSAIYRKEENGTLTQVPDSIAHAFNTREWPMTPGGYGLTSTLDDYMKFAQMLVNGGSYNGVTILKPETVQLMTTNQLEDSVTERMFLPSKGQVGFGIDFAVRVAPPASAEENMGEVGEFFWDGAASTLFWVDPKNKLTAVLFVQIMPFSGQVHKRFRDAVYGPYQEQKSKN</sequence>
<keyword evidence="1" id="KW-0732">Signal</keyword>
<dbReference type="Gene3D" id="3.40.710.10">
    <property type="entry name" value="DD-peptidase/beta-lactamase superfamily"/>
    <property type="match status" value="1"/>
</dbReference>
<dbReference type="InterPro" id="IPR050789">
    <property type="entry name" value="Diverse_Enzym_Activities"/>
</dbReference>
<feature type="chain" id="PRO_5019374067" evidence="1">
    <location>
        <begin position="20"/>
        <end position="424"/>
    </location>
</feature>
<evidence type="ECO:0000313" key="4">
    <source>
        <dbReference type="Proteomes" id="UP000283522"/>
    </source>
</evidence>
<dbReference type="InterPro" id="IPR012338">
    <property type="entry name" value="Beta-lactam/transpept-like"/>
</dbReference>
<gene>
    <name evidence="3" type="ORF">D0X99_13860</name>
</gene>
<feature type="domain" description="Beta-lactamase-related" evidence="2">
    <location>
        <begin position="38"/>
        <end position="409"/>
    </location>
</feature>
<evidence type="ECO:0000313" key="3">
    <source>
        <dbReference type="EMBL" id="RIW14665.1"/>
    </source>
</evidence>
<dbReference type="PANTHER" id="PTHR43283">
    <property type="entry name" value="BETA-LACTAMASE-RELATED"/>
    <property type="match status" value="1"/>
</dbReference>
<keyword evidence="3" id="KW-0378">Hydrolase</keyword>
<reference evidence="3 4" key="1">
    <citation type="submission" date="2018-09" db="EMBL/GenBank/DDBJ databases">
        <authorList>
            <person name="Wang X."/>
            <person name="Du Z."/>
        </authorList>
    </citation>
    <scope>NUCLEOTIDE SEQUENCE [LARGE SCALE GENOMIC DNA]</scope>
    <source>
        <strain evidence="3 4">N3</strain>
    </source>
</reference>
<dbReference type="InterPro" id="IPR001466">
    <property type="entry name" value="Beta-lactam-related"/>
</dbReference>
<evidence type="ECO:0000256" key="1">
    <source>
        <dbReference type="SAM" id="SignalP"/>
    </source>
</evidence>
<dbReference type="GO" id="GO:0016787">
    <property type="term" value="F:hydrolase activity"/>
    <property type="evidence" value="ECO:0007669"/>
    <property type="project" value="UniProtKB-KW"/>
</dbReference>
<organism evidence="3 4">
    <name type="scientific">Algoriphagus lacus</name>
    <dbReference type="NCBI Taxonomy" id="2056311"/>
    <lineage>
        <taxon>Bacteria</taxon>
        <taxon>Pseudomonadati</taxon>
        <taxon>Bacteroidota</taxon>
        <taxon>Cytophagia</taxon>
        <taxon>Cytophagales</taxon>
        <taxon>Cyclobacteriaceae</taxon>
        <taxon>Algoriphagus</taxon>
    </lineage>
</organism>
<comment type="caution">
    <text evidence="3">The sequence shown here is derived from an EMBL/GenBank/DDBJ whole genome shotgun (WGS) entry which is preliminary data.</text>
</comment>
<dbReference type="AlphaFoldDB" id="A0A418PQX7"/>
<evidence type="ECO:0000259" key="2">
    <source>
        <dbReference type="Pfam" id="PF00144"/>
    </source>
</evidence>
<accession>A0A418PQX7</accession>
<dbReference type="RefSeq" id="WP_119478462.1">
    <property type="nucleotide sequence ID" value="NZ_QXML01000006.1"/>
</dbReference>
<dbReference type="PROSITE" id="PS51257">
    <property type="entry name" value="PROKAR_LIPOPROTEIN"/>
    <property type="match status" value="1"/>
</dbReference>
<dbReference type="Proteomes" id="UP000283522">
    <property type="component" value="Unassembled WGS sequence"/>
</dbReference>
<feature type="signal peptide" evidence="1">
    <location>
        <begin position="1"/>
        <end position="19"/>
    </location>
</feature>
<dbReference type="SUPFAM" id="SSF56601">
    <property type="entry name" value="beta-lactamase/transpeptidase-like"/>
    <property type="match status" value="1"/>
</dbReference>
<dbReference type="EMBL" id="QXML01000006">
    <property type="protein sequence ID" value="RIW14665.1"/>
    <property type="molecule type" value="Genomic_DNA"/>
</dbReference>
<keyword evidence="4" id="KW-1185">Reference proteome</keyword>